<keyword evidence="3" id="KW-1185">Reference proteome</keyword>
<gene>
    <name evidence="2" type="ORF">LTR78_001007</name>
</gene>
<dbReference type="Proteomes" id="UP001274830">
    <property type="component" value="Unassembled WGS sequence"/>
</dbReference>
<proteinExistence type="predicted"/>
<protein>
    <submittedName>
        <fullName evidence="2">Uncharacterized protein</fullName>
    </submittedName>
</protein>
<evidence type="ECO:0000256" key="1">
    <source>
        <dbReference type="SAM" id="MobiDB-lite"/>
    </source>
</evidence>
<evidence type="ECO:0000313" key="2">
    <source>
        <dbReference type="EMBL" id="KAK3679446.1"/>
    </source>
</evidence>
<feature type="region of interest" description="Disordered" evidence="1">
    <location>
        <begin position="224"/>
        <end position="308"/>
    </location>
</feature>
<dbReference type="AlphaFoldDB" id="A0AAE0WX49"/>
<evidence type="ECO:0000313" key="3">
    <source>
        <dbReference type="Proteomes" id="UP001274830"/>
    </source>
</evidence>
<organism evidence="2 3">
    <name type="scientific">Recurvomyces mirabilis</name>
    <dbReference type="NCBI Taxonomy" id="574656"/>
    <lineage>
        <taxon>Eukaryota</taxon>
        <taxon>Fungi</taxon>
        <taxon>Dikarya</taxon>
        <taxon>Ascomycota</taxon>
        <taxon>Pezizomycotina</taxon>
        <taxon>Dothideomycetes</taxon>
        <taxon>Dothideomycetidae</taxon>
        <taxon>Mycosphaerellales</taxon>
        <taxon>Teratosphaeriaceae</taxon>
        <taxon>Recurvomyces</taxon>
    </lineage>
</organism>
<dbReference type="EMBL" id="JAUTXT010000002">
    <property type="protein sequence ID" value="KAK3679446.1"/>
    <property type="molecule type" value="Genomic_DNA"/>
</dbReference>
<sequence length="308" mass="34797">MTLRPRAVPDLPKAKVPAESTNLAASSSSWSCPAEAIPILATPPIFRIPAELRLDFYALALLVDDSDLRLLQTCKQINMEARPILYQRPLTLTSQAQFFELVQRSDPVDLLRIHDVTLHLTDISLSSLLDGFAGITAWALYQQELERLDRAFRTISGLRRLVLRPPAVNHSQLLRGMYLSFLGLIPQHHPSLQNLVIEDNKDLLNKVPSLRDLPNVHFTITTDSTPDRKQTCSRSPTVKVEVEENEEDLLADPTLPEDSGLVDRKAKTKKPAKSPKQARWYASLRHKYDQVSQDDGGEEMIERTLPYH</sequence>
<name>A0AAE0WX49_9PEZI</name>
<accession>A0AAE0WX49</accession>
<comment type="caution">
    <text evidence="2">The sequence shown here is derived from an EMBL/GenBank/DDBJ whole genome shotgun (WGS) entry which is preliminary data.</text>
</comment>
<reference evidence="2" key="1">
    <citation type="submission" date="2023-07" db="EMBL/GenBank/DDBJ databases">
        <title>Black Yeasts Isolated from many extreme environments.</title>
        <authorList>
            <person name="Coleine C."/>
            <person name="Stajich J.E."/>
            <person name="Selbmann L."/>
        </authorList>
    </citation>
    <scope>NUCLEOTIDE SEQUENCE</scope>
    <source>
        <strain evidence="2">CCFEE 5485</strain>
    </source>
</reference>